<dbReference type="InterPro" id="IPR003749">
    <property type="entry name" value="ThiS/MoaD-like"/>
</dbReference>
<dbReference type="InterPro" id="IPR012675">
    <property type="entry name" value="Beta-grasp_dom_sf"/>
</dbReference>
<proteinExistence type="inferred from homology"/>
<sequence>MQLTIFGFGIAKDIIGGNTINIDLPETTSVAQLKDVLFEQYPDFKKLRSLAIAVNNEYAGDELLLRGQDDVVLIPPVSGG</sequence>
<reference evidence="4 5" key="1">
    <citation type="submission" date="2017-10" db="EMBL/GenBank/DDBJ databases">
        <title>The draft genome sequence of Lewinella nigricans NBRC 102662.</title>
        <authorList>
            <person name="Wang K."/>
        </authorList>
    </citation>
    <scope>NUCLEOTIDE SEQUENCE [LARGE SCALE GENOMIC DNA]</scope>
    <source>
        <strain evidence="4 5">NBRC 102662</strain>
    </source>
</reference>
<gene>
    <name evidence="4" type="ORF">CRP01_03275</name>
</gene>
<dbReference type="Pfam" id="PF02597">
    <property type="entry name" value="ThiS"/>
    <property type="match status" value="1"/>
</dbReference>
<protein>
    <recommendedName>
        <fullName evidence="3">Molybdopterin synthase sulfur carrier subunit</fullName>
    </recommendedName>
</protein>
<dbReference type="PANTHER" id="PTHR33359:SF1">
    <property type="entry name" value="MOLYBDOPTERIN SYNTHASE SULFUR CARRIER SUBUNIT"/>
    <property type="match status" value="1"/>
</dbReference>
<dbReference type="Gene3D" id="3.10.20.30">
    <property type="match status" value="1"/>
</dbReference>
<evidence type="ECO:0000256" key="2">
    <source>
        <dbReference type="ARBA" id="ARBA00024200"/>
    </source>
</evidence>
<dbReference type="EMBL" id="PDUD01000003">
    <property type="protein sequence ID" value="PHN08050.1"/>
    <property type="molecule type" value="Genomic_DNA"/>
</dbReference>
<dbReference type="InterPro" id="IPR044672">
    <property type="entry name" value="MOCS2A"/>
</dbReference>
<keyword evidence="5" id="KW-1185">Reference proteome</keyword>
<dbReference type="OrthoDB" id="598356at2"/>
<name>A0A2D0NI37_FLAN2</name>
<dbReference type="InterPro" id="IPR016155">
    <property type="entry name" value="Mopterin_synth/thiamin_S_b"/>
</dbReference>
<evidence type="ECO:0000313" key="5">
    <source>
        <dbReference type="Proteomes" id="UP000223913"/>
    </source>
</evidence>
<comment type="caution">
    <text evidence="4">The sequence shown here is derived from an EMBL/GenBank/DDBJ whole genome shotgun (WGS) entry which is preliminary data.</text>
</comment>
<keyword evidence="1" id="KW-0547">Nucleotide-binding</keyword>
<comment type="similarity">
    <text evidence="2">Belongs to the MoaD family.</text>
</comment>
<dbReference type="GO" id="GO:0006777">
    <property type="term" value="P:Mo-molybdopterin cofactor biosynthetic process"/>
    <property type="evidence" value="ECO:0007669"/>
    <property type="project" value="InterPro"/>
</dbReference>
<evidence type="ECO:0000256" key="1">
    <source>
        <dbReference type="ARBA" id="ARBA00022741"/>
    </source>
</evidence>
<dbReference type="GO" id="GO:1990133">
    <property type="term" value="C:molybdopterin adenylyltransferase complex"/>
    <property type="evidence" value="ECO:0007669"/>
    <property type="project" value="TreeGrafter"/>
</dbReference>
<dbReference type="RefSeq" id="WP_099148569.1">
    <property type="nucleotide sequence ID" value="NZ_PDUD01000003.1"/>
</dbReference>
<dbReference type="AlphaFoldDB" id="A0A2D0NI37"/>
<evidence type="ECO:0000256" key="3">
    <source>
        <dbReference type="ARBA" id="ARBA00024247"/>
    </source>
</evidence>
<organism evidence="4 5">
    <name type="scientific">Flavilitoribacter nigricans (strain ATCC 23147 / DSM 23189 / NBRC 102662 / NCIMB 1420 / SS-2)</name>
    <name type="common">Lewinella nigricans</name>
    <dbReference type="NCBI Taxonomy" id="1122177"/>
    <lineage>
        <taxon>Bacteria</taxon>
        <taxon>Pseudomonadati</taxon>
        <taxon>Bacteroidota</taxon>
        <taxon>Saprospiria</taxon>
        <taxon>Saprospirales</taxon>
        <taxon>Lewinellaceae</taxon>
        <taxon>Flavilitoribacter</taxon>
    </lineage>
</organism>
<accession>A0A2D0NI37</accession>
<evidence type="ECO:0000313" key="4">
    <source>
        <dbReference type="EMBL" id="PHN08050.1"/>
    </source>
</evidence>
<dbReference type="PANTHER" id="PTHR33359">
    <property type="entry name" value="MOLYBDOPTERIN SYNTHASE SULFUR CARRIER SUBUNIT"/>
    <property type="match status" value="1"/>
</dbReference>
<dbReference type="CDD" id="cd00754">
    <property type="entry name" value="Ubl_MoaD"/>
    <property type="match status" value="1"/>
</dbReference>
<dbReference type="SUPFAM" id="SSF54285">
    <property type="entry name" value="MoaD/ThiS"/>
    <property type="match status" value="1"/>
</dbReference>
<dbReference type="Proteomes" id="UP000223913">
    <property type="component" value="Unassembled WGS sequence"/>
</dbReference>
<dbReference type="GO" id="GO:0000166">
    <property type="term" value="F:nucleotide binding"/>
    <property type="evidence" value="ECO:0007669"/>
    <property type="project" value="UniProtKB-KW"/>
</dbReference>